<feature type="compositionally biased region" description="Polar residues" evidence="1">
    <location>
        <begin position="422"/>
        <end position="432"/>
    </location>
</feature>
<evidence type="ECO:0008006" key="4">
    <source>
        <dbReference type="Google" id="ProtNLM"/>
    </source>
</evidence>
<dbReference type="OrthoDB" id="2246127at2759"/>
<feature type="region of interest" description="Disordered" evidence="1">
    <location>
        <begin position="419"/>
        <end position="469"/>
    </location>
</feature>
<evidence type="ECO:0000313" key="3">
    <source>
        <dbReference type="Proteomes" id="UP000076532"/>
    </source>
</evidence>
<protein>
    <recommendedName>
        <fullName evidence="4">DUF4218 domain-containing protein</fullName>
    </recommendedName>
</protein>
<dbReference type="STRING" id="436010.A0A166F642"/>
<dbReference type="AlphaFoldDB" id="A0A166F642"/>
<gene>
    <name evidence="2" type="ORF">FIBSPDRAFT_748836</name>
</gene>
<dbReference type="Proteomes" id="UP000076532">
    <property type="component" value="Unassembled WGS sequence"/>
</dbReference>
<feature type="compositionally biased region" description="Low complexity" evidence="1">
    <location>
        <begin position="433"/>
        <end position="450"/>
    </location>
</feature>
<organism evidence="2 3">
    <name type="scientific">Athelia psychrophila</name>
    <dbReference type="NCBI Taxonomy" id="1759441"/>
    <lineage>
        <taxon>Eukaryota</taxon>
        <taxon>Fungi</taxon>
        <taxon>Dikarya</taxon>
        <taxon>Basidiomycota</taxon>
        <taxon>Agaricomycotina</taxon>
        <taxon>Agaricomycetes</taxon>
        <taxon>Agaricomycetidae</taxon>
        <taxon>Atheliales</taxon>
        <taxon>Atheliaceae</taxon>
        <taxon>Athelia</taxon>
    </lineage>
</organism>
<evidence type="ECO:0000256" key="1">
    <source>
        <dbReference type="SAM" id="MobiDB-lite"/>
    </source>
</evidence>
<name>A0A166F642_9AGAM</name>
<dbReference type="PANTHER" id="PTHR31912:SF34">
    <property type="entry name" value="NOTOCHORD-RELATED PROTEIN"/>
    <property type="match status" value="1"/>
</dbReference>
<dbReference type="PANTHER" id="PTHR31912">
    <property type="entry name" value="IP13529P"/>
    <property type="match status" value="1"/>
</dbReference>
<sequence>MKVRRYAIHKSWLSTNNIAERSQPSSFATPRPPRPVFWEEDPEWFPWADRYTCVLDVMRHLPRTSFTLRQNRIIHWGMAACGLSKVPSPYIVKNIQDILQSSCGIKTNRYMGAFGHPYYVNDLASIIAQEWANPLVRPHIHTRPEDSGQRLSDAYQANRWLDELDSDLTDQTARVGDYDFYLFEPALLRSGSYVMPIRWFDRGDQLFTRVWSLTPHETQNGWIVNEYDCFEVAAAELSIPFTYLKTSYVNRGVPDVTRILGSLLSPTGGLQPWIKTNPSEGNRWRDIAHGHRVMAFPIWLYCDDTSGNLSKRWNKHNSFLFTAAGLPHDMVHFEYFVHFLCTSNIAPPLEMLDGIIDEINAAQQDGIWAWDCVLEEMVVLIPSVLALLGDNPMQSELSCHVGLNGKFFCRSCFVKDPDAKETGTSGPDESSNAPYSGSDSASGSGANFSGAGSGAPPPTQAKSKTKLPSMAEMADKARAFLKIHAKRERNKTVDDLKTIFTTASQVGGQTRSKKLKTSFGIKDAHQDHFTDMIFKFASGLRGNVQSKQSKIDELLAKLPDNITSPVWRVKDLDPHRDTPVEILHVILLGFVKYFWRDAVARVGKKNKPILISRLDSFDAAPLGLSPLSGNTLVTYAGSLTGRDFRVIAQVAPFVLYDLVPGPCFDAWLALSALIPLVWQPVIINLDRHVEEITDAIHHFLTCTARWTPRWFNKPKFHIILHLPEHIRRFGPAILFATETFESFNALIRSLSVNSNRQAPSKDIARGFAHANRIRHFMSGGSFRLPHLLRPQASADTSEYHAPTQSHPNEWSLADFRSIGAGPRTLLRDSDDLKENLGLPRVAEITSKHPPIESTQAAHQFFQQNVQADQYSYRTCASFVIQNGDKCAVGNWVLARRPSHSETFVAKVAEILQIVSMFAGLSTEPSFVLVQIGSLSDQPNDYHMPSLVASQKFALVQYDSIVCTVSTPHNCAANACSTSDQHIVYWEREKTDTTRPRVHHQNPEDIILNTSQMRDAIHVQPWRAPLPAIDREQAILAGARAEVDSRKKRTAHTSSRNTISRAVAPILQSHSPYLPPPATGVGPSFLPSGSSSLRL</sequence>
<accession>A0A166F642</accession>
<feature type="compositionally biased region" description="Low complexity" evidence="1">
    <location>
        <begin position="1081"/>
        <end position="1094"/>
    </location>
</feature>
<reference evidence="2 3" key="1">
    <citation type="journal article" date="2016" name="Mol. Biol. Evol.">
        <title>Comparative Genomics of Early-Diverging Mushroom-Forming Fungi Provides Insights into the Origins of Lignocellulose Decay Capabilities.</title>
        <authorList>
            <person name="Nagy L.G."/>
            <person name="Riley R."/>
            <person name="Tritt A."/>
            <person name="Adam C."/>
            <person name="Daum C."/>
            <person name="Floudas D."/>
            <person name="Sun H."/>
            <person name="Yadav J.S."/>
            <person name="Pangilinan J."/>
            <person name="Larsson K.H."/>
            <person name="Matsuura K."/>
            <person name="Barry K."/>
            <person name="Labutti K."/>
            <person name="Kuo R."/>
            <person name="Ohm R.A."/>
            <person name="Bhattacharya S.S."/>
            <person name="Shirouzu T."/>
            <person name="Yoshinaga Y."/>
            <person name="Martin F.M."/>
            <person name="Grigoriev I.V."/>
            <person name="Hibbett D.S."/>
        </authorList>
    </citation>
    <scope>NUCLEOTIDE SEQUENCE [LARGE SCALE GENOMIC DNA]</scope>
    <source>
        <strain evidence="2 3">CBS 109695</strain>
    </source>
</reference>
<keyword evidence="3" id="KW-1185">Reference proteome</keyword>
<dbReference type="EMBL" id="KV417593">
    <property type="protein sequence ID" value="KZP16480.1"/>
    <property type="molecule type" value="Genomic_DNA"/>
</dbReference>
<proteinExistence type="predicted"/>
<evidence type="ECO:0000313" key="2">
    <source>
        <dbReference type="EMBL" id="KZP16480.1"/>
    </source>
</evidence>
<feature type="region of interest" description="Disordered" evidence="1">
    <location>
        <begin position="1069"/>
        <end position="1094"/>
    </location>
</feature>